<dbReference type="Gene3D" id="3.30.70.1490">
    <property type="entry name" value="Cysteine protease Prp"/>
    <property type="match status" value="1"/>
</dbReference>
<dbReference type="EMBL" id="CYZD01000009">
    <property type="protein sequence ID" value="CUO37278.1"/>
    <property type="molecule type" value="Genomic_DNA"/>
</dbReference>
<comment type="similarity">
    <text evidence="5">Belongs to the Prp family.</text>
</comment>
<evidence type="ECO:0000256" key="3">
    <source>
        <dbReference type="ARBA" id="ARBA00022801"/>
    </source>
</evidence>
<dbReference type="RefSeq" id="WP_055066215.1">
    <property type="nucleotide sequence ID" value="NZ_CABHNB010000041.1"/>
</dbReference>
<evidence type="ECO:0000313" key="8">
    <source>
        <dbReference type="EMBL" id="RGN07438.1"/>
    </source>
</evidence>
<dbReference type="Proteomes" id="UP000261222">
    <property type="component" value="Unassembled WGS sequence"/>
</dbReference>
<evidence type="ECO:0000313" key="25">
    <source>
        <dbReference type="Proteomes" id="UP000284242"/>
    </source>
</evidence>
<keyword evidence="4" id="KW-0788">Thiol protease</keyword>
<evidence type="ECO:0000256" key="6">
    <source>
        <dbReference type="ARBA" id="ARBA00044538"/>
    </source>
</evidence>
<evidence type="ECO:0000313" key="24">
    <source>
        <dbReference type="Proteomes" id="UP000284024"/>
    </source>
</evidence>
<evidence type="ECO:0000313" key="7">
    <source>
        <dbReference type="EMBL" id="CUO37278.1"/>
    </source>
</evidence>
<evidence type="ECO:0000313" key="26">
    <source>
        <dbReference type="Proteomes" id="UP000285897"/>
    </source>
</evidence>
<protein>
    <recommendedName>
        <fullName evidence="6">Ribosomal processing cysteine protease Prp</fullName>
    </recommendedName>
</protein>
<dbReference type="Proteomes" id="UP000284024">
    <property type="component" value="Unassembled WGS sequence"/>
</dbReference>
<dbReference type="InterPro" id="IPR036764">
    <property type="entry name" value="Peptidase_Prp_sf"/>
</dbReference>
<evidence type="ECO:0000313" key="10">
    <source>
        <dbReference type="EMBL" id="RGQ05585.1"/>
    </source>
</evidence>
<dbReference type="EMBL" id="QSUZ01000019">
    <property type="protein sequence ID" value="RGN86245.1"/>
    <property type="molecule type" value="Genomic_DNA"/>
</dbReference>
<evidence type="ECO:0000313" key="17">
    <source>
        <dbReference type="EMBL" id="VUX17991.1"/>
    </source>
</evidence>
<dbReference type="GO" id="GO:0042254">
    <property type="term" value="P:ribosome biogenesis"/>
    <property type="evidence" value="ECO:0007669"/>
    <property type="project" value="UniProtKB-KW"/>
</dbReference>
<evidence type="ECO:0000313" key="28">
    <source>
        <dbReference type="Proteomes" id="UP000409147"/>
    </source>
</evidence>
<keyword evidence="3" id="KW-0378">Hydrolase</keyword>
<evidence type="ECO:0000256" key="1">
    <source>
        <dbReference type="ARBA" id="ARBA00022517"/>
    </source>
</evidence>
<evidence type="ECO:0000313" key="23">
    <source>
        <dbReference type="Proteomes" id="UP000283585"/>
    </source>
</evidence>
<evidence type="ECO:0000313" key="11">
    <source>
        <dbReference type="EMBL" id="RGS75456.1"/>
    </source>
</evidence>
<keyword evidence="1" id="KW-0690">Ribosome biogenesis</keyword>
<organism evidence="7 18">
    <name type="scientific">Blautia obeum</name>
    <dbReference type="NCBI Taxonomy" id="40520"/>
    <lineage>
        <taxon>Bacteria</taxon>
        <taxon>Bacillati</taxon>
        <taxon>Bacillota</taxon>
        <taxon>Clostridia</taxon>
        <taxon>Lachnospirales</taxon>
        <taxon>Lachnospiraceae</taxon>
        <taxon>Blautia</taxon>
    </lineage>
</organism>
<dbReference type="GO" id="GO:0008234">
    <property type="term" value="F:cysteine-type peptidase activity"/>
    <property type="evidence" value="ECO:0007669"/>
    <property type="project" value="UniProtKB-KW"/>
</dbReference>
<accession>A0A174EKV7</accession>
<reference evidence="17 28" key="4">
    <citation type="submission" date="2019-07" db="EMBL/GenBank/DDBJ databases">
        <authorList>
            <person name="Hibberd C M."/>
            <person name="Gehrig L. J."/>
            <person name="Chang H.-W."/>
            <person name="Venkatesh S."/>
        </authorList>
    </citation>
    <scope>NUCLEOTIDE SEQUENCE [LARGE SCALE GENOMIC DNA]</scope>
    <source>
        <strain evidence="17">Ruminococcus_obeum_SSTS_Bg7063</strain>
    </source>
</reference>
<dbReference type="Proteomes" id="UP000261105">
    <property type="component" value="Unassembled WGS sequence"/>
</dbReference>
<dbReference type="EMBL" id="QRJH01000001">
    <property type="protein sequence ID" value="RHH21367.1"/>
    <property type="molecule type" value="Genomic_DNA"/>
</dbReference>
<dbReference type="Proteomes" id="UP000293506">
    <property type="component" value="Unassembled WGS sequence"/>
</dbReference>
<dbReference type="Proteomes" id="UP000265828">
    <property type="component" value="Unassembled WGS sequence"/>
</dbReference>
<proteinExistence type="inferred from homology"/>
<evidence type="ECO:0000313" key="13">
    <source>
        <dbReference type="EMBL" id="RHC10282.1"/>
    </source>
</evidence>
<evidence type="ECO:0000313" key="19">
    <source>
        <dbReference type="Proteomes" id="UP000261105"/>
    </source>
</evidence>
<evidence type="ECO:0000313" key="20">
    <source>
        <dbReference type="Proteomes" id="UP000261222"/>
    </source>
</evidence>
<evidence type="ECO:0000313" key="15">
    <source>
        <dbReference type="EMBL" id="RHL49661.1"/>
    </source>
</evidence>
<dbReference type="Proteomes" id="UP000409147">
    <property type="component" value="Unassembled WGS sequence"/>
</dbReference>
<evidence type="ECO:0000313" key="12">
    <source>
        <dbReference type="EMBL" id="RGV65868.1"/>
    </source>
</evidence>
<keyword evidence="7" id="KW-0687">Ribonucleoprotein</keyword>
<gene>
    <name evidence="15" type="ORF">DW021_04775</name>
    <name evidence="14" type="ORF">DW222_02735</name>
    <name evidence="13" type="ORF">DW859_02365</name>
    <name evidence="12" type="ORF">DWW07_04775</name>
    <name evidence="11" type="ORF">DWX77_03620</name>
    <name evidence="10" type="ORF">DWZ12_06755</name>
    <name evidence="9" type="ORF">DXB38_12650</name>
    <name evidence="8" type="ORF">DXB81_02590</name>
    <name evidence="16" type="ORF">EAI82_05690</name>
    <name evidence="7" type="ORF">ERS852394_02052</name>
    <name evidence="17" type="ORF">ROSSTS7063_02787</name>
</gene>
<evidence type="ECO:0000256" key="4">
    <source>
        <dbReference type="ARBA" id="ARBA00022807"/>
    </source>
</evidence>
<dbReference type="GO" id="GO:0006508">
    <property type="term" value="P:proteolysis"/>
    <property type="evidence" value="ECO:0007669"/>
    <property type="project" value="UniProtKB-KW"/>
</dbReference>
<evidence type="ECO:0000256" key="5">
    <source>
        <dbReference type="ARBA" id="ARBA00044503"/>
    </source>
</evidence>
<dbReference type="Proteomes" id="UP000095409">
    <property type="component" value="Unassembled WGS sequence"/>
</dbReference>
<keyword evidence="28" id="KW-1185">Reference proteome</keyword>
<dbReference type="EMBL" id="QSUB01000001">
    <property type="protein sequence ID" value="RGN07438.1"/>
    <property type="molecule type" value="Genomic_DNA"/>
</dbReference>
<dbReference type="EMBL" id="QRVV01000006">
    <property type="protein sequence ID" value="RGS75456.1"/>
    <property type="molecule type" value="Genomic_DNA"/>
</dbReference>
<evidence type="ECO:0000313" key="18">
    <source>
        <dbReference type="Proteomes" id="UP000095409"/>
    </source>
</evidence>
<dbReference type="EMBL" id="RCXQ01000004">
    <property type="protein sequence ID" value="RYT67414.1"/>
    <property type="molecule type" value="Genomic_DNA"/>
</dbReference>
<dbReference type="EMBL" id="QROS01000002">
    <property type="protein sequence ID" value="RHL49661.1"/>
    <property type="molecule type" value="Genomic_DNA"/>
</dbReference>
<evidence type="ECO:0000313" key="14">
    <source>
        <dbReference type="EMBL" id="RHH21367.1"/>
    </source>
</evidence>
<dbReference type="AlphaFoldDB" id="A0A174EKV7"/>
<evidence type="ECO:0000313" key="22">
    <source>
        <dbReference type="Proteomes" id="UP000265828"/>
    </source>
</evidence>
<dbReference type="PANTHER" id="PTHR39178:SF1">
    <property type="entry name" value="RIBOSOMAL-PROCESSING CYSTEINE PROTEASE PRP"/>
    <property type="match status" value="1"/>
</dbReference>
<reference evidence="16 27" key="3">
    <citation type="journal article" date="2019" name="Science, e1252229">
        <title>Invertible promoters mediate bacterial phase variation, antibiotic resistance, and host adaptation in the gut.</title>
        <authorList>
            <person name="Jiang X."/>
            <person name="Hall A.B."/>
            <person name="Arthur T.D."/>
            <person name="Plichta D.R."/>
            <person name="Covington C.T."/>
            <person name="Poyet M."/>
            <person name="Crothers J."/>
            <person name="Moses P.L."/>
            <person name="Tolonen A.C."/>
            <person name="Vlamakis H."/>
            <person name="Alm E.J."/>
            <person name="Xavier R.J."/>
        </authorList>
    </citation>
    <scope>NUCLEOTIDE SEQUENCE [LARGE SCALE GENOMIC DNA]</scope>
    <source>
        <strain evidence="16">Af_0058</strain>
        <strain evidence="27">af_0058</strain>
    </source>
</reference>
<dbReference type="InterPro" id="IPR007422">
    <property type="entry name" value="Peptidase_Prp"/>
</dbReference>
<evidence type="ECO:0000256" key="2">
    <source>
        <dbReference type="ARBA" id="ARBA00022670"/>
    </source>
</evidence>
<dbReference type="EMBL" id="QRSS01000006">
    <property type="protein sequence ID" value="RGQ05585.1"/>
    <property type="molecule type" value="Genomic_DNA"/>
</dbReference>
<evidence type="ECO:0000313" key="27">
    <source>
        <dbReference type="Proteomes" id="UP000293506"/>
    </source>
</evidence>
<dbReference type="GO" id="GO:0005840">
    <property type="term" value="C:ribosome"/>
    <property type="evidence" value="ECO:0007669"/>
    <property type="project" value="UniProtKB-KW"/>
</dbReference>
<evidence type="ECO:0000313" key="16">
    <source>
        <dbReference type="EMBL" id="RYT67414.1"/>
    </source>
</evidence>
<dbReference type="EMBL" id="QRZI01000002">
    <property type="protein sequence ID" value="RGV65868.1"/>
    <property type="molecule type" value="Genomic_DNA"/>
</dbReference>
<dbReference type="EMBL" id="QSHL01000001">
    <property type="protein sequence ID" value="RHC10282.1"/>
    <property type="molecule type" value="Genomic_DNA"/>
</dbReference>
<reference evidence="7 18" key="1">
    <citation type="submission" date="2015-09" db="EMBL/GenBank/DDBJ databases">
        <authorList>
            <consortium name="Pathogen Informatics"/>
        </authorList>
    </citation>
    <scope>NUCLEOTIDE SEQUENCE [LARGE SCALE GENOMIC DNA]</scope>
    <source>
        <strain evidence="7 18">2789STDY5608837</strain>
    </source>
</reference>
<dbReference type="PANTHER" id="PTHR39178">
    <property type="entry name" value="HYPOTHETICAL RIBOSOME-ASSOCIATED PROTEIN"/>
    <property type="match status" value="1"/>
</dbReference>
<keyword evidence="7" id="KW-0689">Ribosomal protein</keyword>
<keyword evidence="2 8" id="KW-0645">Protease</keyword>
<dbReference type="Proteomes" id="UP000284242">
    <property type="component" value="Unassembled WGS sequence"/>
</dbReference>
<reference evidence="19 20" key="2">
    <citation type="submission" date="2018-08" db="EMBL/GenBank/DDBJ databases">
        <title>A genome reference for cultivated species of the human gut microbiota.</title>
        <authorList>
            <person name="Zou Y."/>
            <person name="Xue W."/>
            <person name="Luo G."/>
        </authorList>
    </citation>
    <scope>NUCLEOTIDE SEQUENCE [LARGE SCALE GENOMIC DNA]</scope>
    <source>
        <strain evidence="12 22">AF14-23</strain>
        <strain evidence="11 25">AF21-24</strain>
        <strain evidence="10 23">AF29-2BH</strain>
        <strain evidence="15 26">AF37-6AC</strain>
        <strain evidence="14 24">AM18-2AC</strain>
        <strain evidence="13 21">AM37-4AC</strain>
        <strain evidence="9 19">OM03-6</strain>
        <strain evidence="8 20">OM06-11AA</strain>
    </source>
</reference>
<dbReference type="Proteomes" id="UP000265808">
    <property type="component" value="Unassembled WGS sequence"/>
</dbReference>
<dbReference type="Proteomes" id="UP000283585">
    <property type="component" value="Unassembled WGS sequence"/>
</dbReference>
<dbReference type="SUPFAM" id="SSF118010">
    <property type="entry name" value="TM1457-like"/>
    <property type="match status" value="1"/>
</dbReference>
<dbReference type="EMBL" id="CABHNB010000041">
    <property type="protein sequence ID" value="VUX17991.1"/>
    <property type="molecule type" value="Genomic_DNA"/>
</dbReference>
<dbReference type="Proteomes" id="UP000285897">
    <property type="component" value="Unassembled WGS sequence"/>
</dbReference>
<sequence>MITVTVSKKNNSYVSFTSKGHAGYAEEGYDIICAAVSALIINTVNSLEQLTGDQIQAEESDGFVSFSFVKPVTKEGTLLMDSLVLGLTEIENSYSKRYLKVKVREV</sequence>
<name>A0A174EKV7_9FIRM</name>
<evidence type="ECO:0000313" key="9">
    <source>
        <dbReference type="EMBL" id="RGN86245.1"/>
    </source>
</evidence>
<dbReference type="CDD" id="cd16332">
    <property type="entry name" value="Prp-like"/>
    <property type="match status" value="1"/>
</dbReference>
<evidence type="ECO:0000313" key="21">
    <source>
        <dbReference type="Proteomes" id="UP000265808"/>
    </source>
</evidence>
<dbReference type="Pfam" id="PF04327">
    <property type="entry name" value="Peptidase_Prp"/>
    <property type="match status" value="1"/>
</dbReference>